<dbReference type="PANTHER" id="PTHR38663:SF1">
    <property type="entry name" value="L-ORNITHINE N(5)-MONOOXYGENASE"/>
    <property type="match status" value="1"/>
</dbReference>
<proteinExistence type="predicted"/>
<dbReference type="EMBL" id="JAOPHQ010002880">
    <property type="protein sequence ID" value="KAK0145159.1"/>
    <property type="molecule type" value="Genomic_DNA"/>
</dbReference>
<dbReference type="PANTHER" id="PTHR38663">
    <property type="match status" value="1"/>
</dbReference>
<reference evidence="2" key="1">
    <citation type="journal article" date="2023" name="Front. Mar. Sci.">
        <title>A new Merluccius polli reference genome to investigate the effects of global change in West African waters.</title>
        <authorList>
            <person name="Mateo J.L."/>
            <person name="Blanco-Fernandez C."/>
            <person name="Garcia-Vazquez E."/>
            <person name="Machado-Schiaffino G."/>
        </authorList>
    </citation>
    <scope>NUCLEOTIDE SEQUENCE</scope>
    <source>
        <strain evidence="2">C29</strain>
        <tissue evidence="2">Fin</tissue>
    </source>
</reference>
<feature type="region of interest" description="Disordered" evidence="1">
    <location>
        <begin position="32"/>
        <end position="89"/>
    </location>
</feature>
<evidence type="ECO:0000256" key="1">
    <source>
        <dbReference type="SAM" id="MobiDB-lite"/>
    </source>
</evidence>
<organism evidence="2 3">
    <name type="scientific">Merluccius polli</name>
    <name type="common">Benguela hake</name>
    <name type="synonym">Merluccius cadenati</name>
    <dbReference type="NCBI Taxonomy" id="89951"/>
    <lineage>
        <taxon>Eukaryota</taxon>
        <taxon>Metazoa</taxon>
        <taxon>Chordata</taxon>
        <taxon>Craniata</taxon>
        <taxon>Vertebrata</taxon>
        <taxon>Euteleostomi</taxon>
        <taxon>Actinopterygii</taxon>
        <taxon>Neopterygii</taxon>
        <taxon>Teleostei</taxon>
        <taxon>Neoteleostei</taxon>
        <taxon>Acanthomorphata</taxon>
        <taxon>Zeiogadaria</taxon>
        <taxon>Gadariae</taxon>
        <taxon>Gadiformes</taxon>
        <taxon>Gadoidei</taxon>
        <taxon>Merlucciidae</taxon>
        <taxon>Merluccius</taxon>
    </lineage>
</organism>
<evidence type="ECO:0000313" key="2">
    <source>
        <dbReference type="EMBL" id="KAK0145159.1"/>
    </source>
</evidence>
<dbReference type="Proteomes" id="UP001174136">
    <property type="component" value="Unassembled WGS sequence"/>
</dbReference>
<feature type="compositionally biased region" description="Basic residues" evidence="1">
    <location>
        <begin position="58"/>
        <end position="76"/>
    </location>
</feature>
<accession>A0AA47MRX4</accession>
<sequence length="175" mass="19201">MLSVGETASGVEMLDVLIIGGGPHALTLASLLSTPDPHPADGSAPTQQDLPGLDPKLHRTRTQNHSRARRDKRRAKQRVEERTVPLGAPDRGATPALDLRVVDSYGEWACLWESQFSALNIPHLRSHTLVHTDPFNKEWPLLTLPCLRTLDAPSVWTCSAARFPHLVDTTSVEPV</sequence>
<evidence type="ECO:0000313" key="3">
    <source>
        <dbReference type="Proteomes" id="UP001174136"/>
    </source>
</evidence>
<name>A0AA47MRX4_MERPO</name>
<protein>
    <recommendedName>
        <fullName evidence="4">L-ornithine N(5)-monooxygenase</fullName>
    </recommendedName>
</protein>
<dbReference type="AlphaFoldDB" id="A0AA47MRX4"/>
<comment type="caution">
    <text evidence="2">The sequence shown here is derived from an EMBL/GenBank/DDBJ whole genome shotgun (WGS) entry which is preliminary data.</text>
</comment>
<evidence type="ECO:0008006" key="4">
    <source>
        <dbReference type="Google" id="ProtNLM"/>
    </source>
</evidence>
<gene>
    <name evidence="2" type="ORF">N1851_015950</name>
</gene>
<keyword evidence="3" id="KW-1185">Reference proteome</keyword>